<dbReference type="SUPFAM" id="SSF56954">
    <property type="entry name" value="Outer membrane efflux proteins (OEP)"/>
    <property type="match status" value="1"/>
</dbReference>
<dbReference type="GO" id="GO:1990281">
    <property type="term" value="C:efflux pump complex"/>
    <property type="evidence" value="ECO:0007669"/>
    <property type="project" value="TreeGrafter"/>
</dbReference>
<evidence type="ECO:0000256" key="1">
    <source>
        <dbReference type="ARBA" id="ARBA00004442"/>
    </source>
</evidence>
<keyword evidence="5" id="KW-0812">Transmembrane</keyword>
<dbReference type="GO" id="GO:0015288">
    <property type="term" value="F:porin activity"/>
    <property type="evidence" value="ECO:0007669"/>
    <property type="project" value="TreeGrafter"/>
</dbReference>
<dbReference type="EMBL" id="CP009056">
    <property type="protein sequence ID" value="AJA44754.1"/>
    <property type="molecule type" value="Genomic_DNA"/>
</dbReference>
<dbReference type="GO" id="GO:0009279">
    <property type="term" value="C:cell outer membrane"/>
    <property type="evidence" value="ECO:0007669"/>
    <property type="project" value="UniProtKB-SubCell"/>
</dbReference>
<keyword evidence="6" id="KW-0472">Membrane</keyword>
<dbReference type="Pfam" id="PF02321">
    <property type="entry name" value="OEP"/>
    <property type="match status" value="2"/>
</dbReference>
<evidence type="ECO:0000256" key="8">
    <source>
        <dbReference type="SAM" id="SignalP"/>
    </source>
</evidence>
<keyword evidence="10" id="KW-1185">Reference proteome</keyword>
<dbReference type="HOGENOM" id="CLU_012817_0_3_6"/>
<dbReference type="OrthoDB" id="314748at2"/>
<dbReference type="STRING" id="1267021.FPB0191_00928"/>
<feature type="chain" id="PRO_5002032707" evidence="8">
    <location>
        <begin position="22"/>
        <end position="462"/>
    </location>
</feature>
<keyword evidence="4" id="KW-1134">Transmembrane beta strand</keyword>
<evidence type="ECO:0000313" key="9">
    <source>
        <dbReference type="EMBL" id="AJA44754.1"/>
    </source>
</evidence>
<reference evidence="9 10" key="1">
    <citation type="journal article" date="2014" name="Appl. Environ. Microbiol.">
        <title>Gut symbionts from distinct hosts exhibit genotoxic activity via divergent colibactin biosynthetic pathways.</title>
        <authorList>
            <person name="Engel P."/>
            <person name="Vizcaino M.I."/>
            <person name="Crawford J.M."/>
        </authorList>
    </citation>
    <scope>NUCLEOTIDE SEQUENCE [LARGE SCALE GENOMIC DNA]</scope>
    <source>
        <strain evidence="9 10">PEB0191</strain>
    </source>
</reference>
<comment type="subcellular location">
    <subcellularLocation>
        <location evidence="1">Cell outer membrane</location>
    </subcellularLocation>
</comment>
<dbReference type="RefSeq" id="WP_039104366.1">
    <property type="nucleotide sequence ID" value="NZ_CP009056.1"/>
</dbReference>
<dbReference type="KEGG" id="fpp:FPB0191_00928"/>
<evidence type="ECO:0000313" key="10">
    <source>
        <dbReference type="Proteomes" id="UP000030901"/>
    </source>
</evidence>
<dbReference type="PANTHER" id="PTHR30026">
    <property type="entry name" value="OUTER MEMBRANE PROTEIN TOLC"/>
    <property type="match status" value="1"/>
</dbReference>
<name>A0A0A7RZN6_FRIPE</name>
<evidence type="ECO:0000256" key="3">
    <source>
        <dbReference type="ARBA" id="ARBA00022448"/>
    </source>
</evidence>
<evidence type="ECO:0000256" key="2">
    <source>
        <dbReference type="ARBA" id="ARBA00007613"/>
    </source>
</evidence>
<dbReference type="InterPro" id="IPR003423">
    <property type="entry name" value="OMP_efflux"/>
</dbReference>
<keyword evidence="7" id="KW-0998">Cell outer membrane</keyword>
<dbReference type="Gene3D" id="1.20.1600.10">
    <property type="entry name" value="Outer membrane efflux proteins (OEP)"/>
    <property type="match status" value="1"/>
</dbReference>
<dbReference type="PANTHER" id="PTHR30026:SF22">
    <property type="entry name" value="OUTER MEMBRANE EFFLUX PROTEIN"/>
    <property type="match status" value="1"/>
</dbReference>
<comment type="similarity">
    <text evidence="2">Belongs to the outer membrane factor (OMF) (TC 1.B.17) family.</text>
</comment>
<evidence type="ECO:0000256" key="6">
    <source>
        <dbReference type="ARBA" id="ARBA00023136"/>
    </source>
</evidence>
<dbReference type="AlphaFoldDB" id="A0A0A7RZN6"/>
<evidence type="ECO:0000256" key="5">
    <source>
        <dbReference type="ARBA" id="ARBA00022692"/>
    </source>
</evidence>
<keyword evidence="8" id="KW-0732">Signal</keyword>
<evidence type="ECO:0000256" key="7">
    <source>
        <dbReference type="ARBA" id="ARBA00023237"/>
    </source>
</evidence>
<organism evidence="9 10">
    <name type="scientific">Frischella perrara</name>
    <dbReference type="NCBI Taxonomy" id="1267021"/>
    <lineage>
        <taxon>Bacteria</taxon>
        <taxon>Pseudomonadati</taxon>
        <taxon>Pseudomonadota</taxon>
        <taxon>Gammaproteobacteria</taxon>
        <taxon>Orbales</taxon>
        <taxon>Orbaceae</taxon>
        <taxon>Frischella</taxon>
    </lineage>
</organism>
<evidence type="ECO:0000256" key="4">
    <source>
        <dbReference type="ARBA" id="ARBA00022452"/>
    </source>
</evidence>
<gene>
    <name evidence="9" type="ORF">FPB0191_00928</name>
</gene>
<feature type="signal peptide" evidence="8">
    <location>
        <begin position="1"/>
        <end position="21"/>
    </location>
</feature>
<accession>A0A0A7RZN6</accession>
<keyword evidence="3" id="KW-0813">Transport</keyword>
<proteinExistence type="inferred from homology"/>
<dbReference type="InterPro" id="IPR051906">
    <property type="entry name" value="TolC-like"/>
</dbReference>
<dbReference type="GO" id="GO:0015562">
    <property type="term" value="F:efflux transmembrane transporter activity"/>
    <property type="evidence" value="ECO:0007669"/>
    <property type="project" value="InterPro"/>
</dbReference>
<sequence>MVSIKKLTLLMLFLSISPCIAKHSNLPSLHNDNQEVATNDCQVDSSMTTKGLSLNNIICIAIKRYPTIASARSGYEGYMEMIEAAKAGYYPQINFNVQTTKSSGIRDGYANTPRVTMQQRIYDFGKVSSSIEQSKAEADRQRGNVLQQIDNIIIQSGNLALEIQRLETLELKSKNLLQGINKVLDIAISRSNSGVSTQSDYIQAKSRQEAAEANLFDIQTQLSTTRRKLTTYIGSQYTNAKLATIGDKLFNRNILQYPINEKQIPTVIMNQAFRSMAQAQVDSAKAALMPTISLVGSVEKTIHGYNPNNGKYKGNYNYLGLSVEQSVFSGGENLAKLKSAQKQLNLADYDIKTIRLELNDQVDSIKLNINGIESRIKVLASRLKSINETRILYREQYTLGSRPILDLLNSEEEVFQAETNLINAHHDRWSYYLQYLVVTGNARQIFKLEPLVDKYLGQSNGK</sequence>
<dbReference type="Proteomes" id="UP000030901">
    <property type="component" value="Chromosome"/>
</dbReference>
<protein>
    <submittedName>
        <fullName evidence="9">Outer membrane protein</fullName>
    </submittedName>
</protein>